<dbReference type="EMBL" id="MU866015">
    <property type="protein sequence ID" value="KAK4442483.1"/>
    <property type="molecule type" value="Genomic_DNA"/>
</dbReference>
<accession>A0AAV9G4T8</accession>
<proteinExistence type="predicted"/>
<organism evidence="1 2">
    <name type="scientific">Podospora aff. communis PSN243</name>
    <dbReference type="NCBI Taxonomy" id="3040156"/>
    <lineage>
        <taxon>Eukaryota</taxon>
        <taxon>Fungi</taxon>
        <taxon>Dikarya</taxon>
        <taxon>Ascomycota</taxon>
        <taxon>Pezizomycotina</taxon>
        <taxon>Sordariomycetes</taxon>
        <taxon>Sordariomycetidae</taxon>
        <taxon>Sordariales</taxon>
        <taxon>Podosporaceae</taxon>
        <taxon>Podospora</taxon>
    </lineage>
</organism>
<reference evidence="1" key="2">
    <citation type="submission" date="2023-05" db="EMBL/GenBank/DDBJ databases">
        <authorList>
            <consortium name="Lawrence Berkeley National Laboratory"/>
            <person name="Steindorff A."/>
            <person name="Hensen N."/>
            <person name="Bonometti L."/>
            <person name="Westerberg I."/>
            <person name="Brannstrom I.O."/>
            <person name="Guillou S."/>
            <person name="Cros-Aarteil S."/>
            <person name="Calhoun S."/>
            <person name="Haridas S."/>
            <person name="Kuo A."/>
            <person name="Mondo S."/>
            <person name="Pangilinan J."/>
            <person name="Riley R."/>
            <person name="Labutti K."/>
            <person name="Andreopoulos B."/>
            <person name="Lipzen A."/>
            <person name="Chen C."/>
            <person name="Yanf M."/>
            <person name="Daum C."/>
            <person name="Ng V."/>
            <person name="Clum A."/>
            <person name="Ohm R."/>
            <person name="Martin F."/>
            <person name="Silar P."/>
            <person name="Natvig D."/>
            <person name="Lalanne C."/>
            <person name="Gautier V."/>
            <person name="Ament-Velasquez S.L."/>
            <person name="Kruys A."/>
            <person name="Hutchinson M.I."/>
            <person name="Powell A.J."/>
            <person name="Barry K."/>
            <person name="Miller A.N."/>
            <person name="Grigoriev I.V."/>
            <person name="Debuchy R."/>
            <person name="Gladieux P."/>
            <person name="Thoren M.H."/>
            <person name="Johannesson H."/>
        </authorList>
    </citation>
    <scope>NUCLEOTIDE SEQUENCE</scope>
    <source>
        <strain evidence="1">PSN243</strain>
    </source>
</reference>
<dbReference type="Proteomes" id="UP001321760">
    <property type="component" value="Unassembled WGS sequence"/>
</dbReference>
<evidence type="ECO:0000313" key="2">
    <source>
        <dbReference type="Proteomes" id="UP001321760"/>
    </source>
</evidence>
<gene>
    <name evidence="1" type="ORF">QBC34DRAFT_418685</name>
</gene>
<comment type="caution">
    <text evidence="1">The sequence shown here is derived from an EMBL/GenBank/DDBJ whole genome shotgun (WGS) entry which is preliminary data.</text>
</comment>
<dbReference type="AlphaFoldDB" id="A0AAV9G4T8"/>
<keyword evidence="2" id="KW-1185">Reference proteome</keyword>
<sequence length="388" mass="42558">MEQLPQGWLARRLESMREKNCGLELATHRTVIATLSRTKALRSCKLQHSLHYSTGAPAGGHGGIRLPCHPLFSRNYSSLPPPGGQPSEAGLGGHVGQVLHNGTPTIPRYIQAAAETKTIVFHLSTEEPLPEFASLRVSYSLLRHAMGGGRVAFFFFFCTQCRCLCHPHTPVVARNTGTTQATSASAVIGQPGLGTRGLAGRVECPCFRGAGQRQQQHSLVHRAASRRSVFCCNATQPTQPTGEKSYFRERLEREDCLGEAGEDFRHKLRSICWMMRIAGPFCDESGMFLDKLHALRPGTQSGNVTGETADAWQPVRGARSEEKKKFSYPFPCCSMLRSMTRLSRICSGVLGAWCYGTGALSPWCLMQAKFRAANPGPRGRGRLTTLDR</sequence>
<reference evidence="1" key="1">
    <citation type="journal article" date="2023" name="Mol. Phylogenet. Evol.">
        <title>Genome-scale phylogeny and comparative genomics of the fungal order Sordariales.</title>
        <authorList>
            <person name="Hensen N."/>
            <person name="Bonometti L."/>
            <person name="Westerberg I."/>
            <person name="Brannstrom I.O."/>
            <person name="Guillou S."/>
            <person name="Cros-Aarteil S."/>
            <person name="Calhoun S."/>
            <person name="Haridas S."/>
            <person name="Kuo A."/>
            <person name="Mondo S."/>
            <person name="Pangilinan J."/>
            <person name="Riley R."/>
            <person name="LaButti K."/>
            <person name="Andreopoulos B."/>
            <person name="Lipzen A."/>
            <person name="Chen C."/>
            <person name="Yan M."/>
            <person name="Daum C."/>
            <person name="Ng V."/>
            <person name="Clum A."/>
            <person name="Steindorff A."/>
            <person name="Ohm R.A."/>
            <person name="Martin F."/>
            <person name="Silar P."/>
            <person name="Natvig D.O."/>
            <person name="Lalanne C."/>
            <person name="Gautier V."/>
            <person name="Ament-Velasquez S.L."/>
            <person name="Kruys A."/>
            <person name="Hutchinson M.I."/>
            <person name="Powell A.J."/>
            <person name="Barry K."/>
            <person name="Miller A.N."/>
            <person name="Grigoriev I.V."/>
            <person name="Debuchy R."/>
            <person name="Gladieux P."/>
            <person name="Hiltunen Thoren M."/>
            <person name="Johannesson H."/>
        </authorList>
    </citation>
    <scope>NUCLEOTIDE SEQUENCE</scope>
    <source>
        <strain evidence="1">PSN243</strain>
    </source>
</reference>
<name>A0AAV9G4T8_9PEZI</name>
<protein>
    <submittedName>
        <fullName evidence="1">Uncharacterized protein</fullName>
    </submittedName>
</protein>
<evidence type="ECO:0000313" key="1">
    <source>
        <dbReference type="EMBL" id="KAK4442483.1"/>
    </source>
</evidence>